<dbReference type="InterPro" id="IPR018511">
    <property type="entry name" value="Hemolysin-typ_Ca-bd_CS"/>
</dbReference>
<evidence type="ECO:0000259" key="11">
    <source>
        <dbReference type="SMART" id="SM00235"/>
    </source>
</evidence>
<dbReference type="PRINTS" id="PR00313">
    <property type="entry name" value="CABNDNGRPT"/>
</dbReference>
<keyword evidence="5" id="KW-0964">Secreted</keyword>
<dbReference type="InterPro" id="IPR011049">
    <property type="entry name" value="Serralysin-like_metalloprot_C"/>
</dbReference>
<dbReference type="PRINTS" id="PR01488">
    <property type="entry name" value="RTXTOXINA"/>
</dbReference>
<feature type="domain" description="Peptidase metallopeptidase" evidence="11">
    <location>
        <begin position="203"/>
        <end position="343"/>
    </location>
</feature>
<evidence type="ECO:0000256" key="8">
    <source>
        <dbReference type="ARBA" id="ARBA00023026"/>
    </source>
</evidence>
<evidence type="ECO:0000256" key="7">
    <source>
        <dbReference type="ARBA" id="ARBA00022737"/>
    </source>
</evidence>
<proteinExistence type="inferred from homology"/>
<dbReference type="SUPFAM" id="SSF51120">
    <property type="entry name" value="beta-Roll"/>
    <property type="match status" value="2"/>
</dbReference>
<protein>
    <submittedName>
        <fullName evidence="12">M10 family metallopeptidase C-terminal domain-containing protein</fullName>
    </submittedName>
</protein>
<dbReference type="Pfam" id="PF00353">
    <property type="entry name" value="HemolysinCabind"/>
    <property type="match status" value="4"/>
</dbReference>
<comment type="cofactor">
    <cofactor evidence="1">
        <name>Ca(2+)</name>
        <dbReference type="ChEBI" id="CHEBI:29108"/>
    </cofactor>
</comment>
<organism evidence="12 13">
    <name type="scientific">Qipengyuania psychrotolerans</name>
    <dbReference type="NCBI Taxonomy" id="2867238"/>
    <lineage>
        <taxon>Bacteria</taxon>
        <taxon>Pseudomonadati</taxon>
        <taxon>Pseudomonadota</taxon>
        <taxon>Alphaproteobacteria</taxon>
        <taxon>Sphingomonadales</taxon>
        <taxon>Erythrobacteraceae</taxon>
        <taxon>Qipengyuania</taxon>
    </lineage>
</organism>
<dbReference type="Pfam" id="PF08548">
    <property type="entry name" value="Peptidase_M10_C"/>
    <property type="match status" value="1"/>
</dbReference>
<evidence type="ECO:0000256" key="9">
    <source>
        <dbReference type="ARBA" id="ARBA00023136"/>
    </source>
</evidence>
<dbReference type="PANTHER" id="PTHR38340">
    <property type="entry name" value="S-LAYER PROTEIN"/>
    <property type="match status" value="1"/>
</dbReference>
<evidence type="ECO:0000256" key="3">
    <source>
        <dbReference type="ARBA" id="ARBA00004613"/>
    </source>
</evidence>
<dbReference type="PROSITE" id="PS00330">
    <property type="entry name" value="HEMOLYSIN_CALCIUM"/>
    <property type="match status" value="3"/>
</dbReference>
<feature type="region of interest" description="Disordered" evidence="10">
    <location>
        <begin position="35"/>
        <end position="66"/>
    </location>
</feature>
<gene>
    <name evidence="12" type="ORF">K3166_06915</name>
</gene>
<keyword evidence="13" id="KW-1185">Reference proteome</keyword>
<dbReference type="InterPro" id="IPR006026">
    <property type="entry name" value="Peptidase_Metallo"/>
</dbReference>
<keyword evidence="9" id="KW-0472">Membrane</keyword>
<keyword evidence="8" id="KW-0843">Virulence</keyword>
<dbReference type="Gene3D" id="2.60.120.380">
    <property type="match status" value="1"/>
</dbReference>
<evidence type="ECO:0000256" key="1">
    <source>
        <dbReference type="ARBA" id="ARBA00001913"/>
    </source>
</evidence>
<reference evidence="12 13" key="1">
    <citation type="submission" date="2021-08" db="EMBL/GenBank/DDBJ databases">
        <title>Comparative Genomics Analysis of the Genus Qipengyuania Reveals Extensive Genetic Diversity and Metabolic Versatility, Including the Description of Fifteen Novel Species.</title>
        <authorList>
            <person name="Liu Y."/>
        </authorList>
    </citation>
    <scope>NUCLEOTIDE SEQUENCE [LARGE SCALE GENOMIC DNA]</scope>
    <source>
        <strain evidence="12 13">1XM2-8</strain>
    </source>
</reference>
<evidence type="ECO:0000256" key="10">
    <source>
        <dbReference type="SAM" id="MobiDB-lite"/>
    </source>
</evidence>
<evidence type="ECO:0000313" key="13">
    <source>
        <dbReference type="Proteomes" id="UP000824280"/>
    </source>
</evidence>
<dbReference type="InterPro" id="IPR001343">
    <property type="entry name" value="Hemolysn_Ca-bd"/>
</dbReference>
<keyword evidence="6" id="KW-0800">Toxin</keyword>
<dbReference type="SUPFAM" id="SSF89260">
    <property type="entry name" value="Collagen-binding domain"/>
    <property type="match status" value="1"/>
</dbReference>
<dbReference type="InterPro" id="IPR007280">
    <property type="entry name" value="Peptidase_C_arc/bac"/>
</dbReference>
<dbReference type="InterPro" id="IPR013858">
    <property type="entry name" value="Peptidase_M10B_C"/>
</dbReference>
<dbReference type="Pfam" id="PF13583">
    <property type="entry name" value="Reprolysin_4"/>
    <property type="match status" value="1"/>
</dbReference>
<evidence type="ECO:0000313" key="12">
    <source>
        <dbReference type="EMBL" id="QZD86021.1"/>
    </source>
</evidence>
<dbReference type="Proteomes" id="UP000824280">
    <property type="component" value="Chromosome"/>
</dbReference>
<dbReference type="Gene3D" id="3.40.390.10">
    <property type="entry name" value="Collagenase (Catalytic Domain)"/>
    <property type="match status" value="1"/>
</dbReference>
<evidence type="ECO:0000256" key="4">
    <source>
        <dbReference type="ARBA" id="ARBA00009490"/>
    </source>
</evidence>
<dbReference type="Gene3D" id="2.150.10.10">
    <property type="entry name" value="Serralysin-like metalloprotease, C-terminal"/>
    <property type="match status" value="3"/>
</dbReference>
<sequence>MRNFFDEFGAMNLGLTEQENGARYALAFSAHSHHDCNDDDHKHDQGGSVSNGSTTSSTTPIVVPPGDIAGDSTTAVTIAIGESVTSELETVGDTDWIRIELSAGDEITISLFGSGDNPVLDTYLRLYDANGVLVSLNDDGGAGYNSLLRFEAVADGTYYIEVDSYANQYTGQYTLEVTETVPLPVYDYDQIADQLTEGYWGGTARSYDITDGQITYDISALPADARYLAIEAMALWSDITGINFVSSPGSGEITFQDTEDGAFASSSRFGSTITGSTVNVSANWVATYGTTLSSYSFQTYVHEIGHALGLGHGGNYNGSADYSVDALYANDAWSTTVMSYFSQTENFYFQELGFNYAPVTSPMNGDVVAVLRLYGASTTTRTGDTTYGFNSTSNRDIHDASLFNNTAYTIVDSAGNDTLDYSGFSADQLIDLNAEVFMNIGGRVGNVMIGRGTVIENTISGIGSDVINGNNVGNLIRAGGGNDVVDGRDGNDWIYGGGGADTLIGGAGSDRIDGGGGQDVLYGGFNNDRLAGGSDADELFGQQGPDRLFGGGGSDTLHGGVGDDMLYGGHSGDIISGDDGNDIVFGGDGNDVIDGDDGDDTLKGSDGSDVIRGGSGDDILEGGFGIDQLFGGNDQDVLNGNNGNDQLTGGAGGDWFFFDIKGSNHVDEILDFGNGDDGILLDPEAFAAISGGQLAASAFVVGTSARDSTDRIIYDQATGNIYYDEDGSGGASKKIFAKVTPGTELTASDFFVGTVSDIPAANGMLGDAKPVDSLNTADMFTIA</sequence>
<feature type="compositionally biased region" description="Basic and acidic residues" evidence="10">
    <location>
        <begin position="35"/>
        <end position="45"/>
    </location>
</feature>
<dbReference type="EMBL" id="CP081297">
    <property type="protein sequence ID" value="QZD86021.1"/>
    <property type="molecule type" value="Genomic_DNA"/>
</dbReference>
<dbReference type="SUPFAM" id="SSF55486">
    <property type="entry name" value="Metalloproteases ('zincins'), catalytic domain"/>
    <property type="match status" value="1"/>
</dbReference>
<feature type="compositionally biased region" description="Low complexity" evidence="10">
    <location>
        <begin position="46"/>
        <end position="59"/>
    </location>
</feature>
<dbReference type="PANTHER" id="PTHR38340:SF1">
    <property type="entry name" value="S-LAYER PROTEIN"/>
    <property type="match status" value="1"/>
</dbReference>
<evidence type="ECO:0000256" key="5">
    <source>
        <dbReference type="ARBA" id="ARBA00022525"/>
    </source>
</evidence>
<evidence type="ECO:0000256" key="2">
    <source>
        <dbReference type="ARBA" id="ARBA00004370"/>
    </source>
</evidence>
<comment type="similarity">
    <text evidence="4">Belongs to the peptidase M10B family.</text>
</comment>
<accession>A0ABX8ZAL2</accession>
<dbReference type="SMART" id="SM00235">
    <property type="entry name" value="ZnMc"/>
    <property type="match status" value="1"/>
</dbReference>
<dbReference type="RefSeq" id="WP_221421572.1">
    <property type="nucleotide sequence ID" value="NZ_CP081297.1"/>
</dbReference>
<name>A0ABX8ZAL2_9SPHN</name>
<keyword evidence="7" id="KW-0677">Repeat</keyword>
<dbReference type="InterPro" id="IPR050557">
    <property type="entry name" value="RTX_toxin/Mannuronan_C5-epim"/>
</dbReference>
<comment type="subcellular location">
    <subcellularLocation>
        <location evidence="2">Membrane</location>
    </subcellularLocation>
    <subcellularLocation>
        <location evidence="3">Secreted</location>
    </subcellularLocation>
</comment>
<dbReference type="Pfam" id="PF04151">
    <property type="entry name" value="PPC"/>
    <property type="match status" value="1"/>
</dbReference>
<evidence type="ECO:0000256" key="6">
    <source>
        <dbReference type="ARBA" id="ARBA00022656"/>
    </source>
</evidence>
<dbReference type="InterPro" id="IPR024079">
    <property type="entry name" value="MetalloPept_cat_dom_sf"/>
</dbReference>
<dbReference type="InterPro" id="IPR003995">
    <property type="entry name" value="RTX_toxin_determinant-A"/>
</dbReference>